<evidence type="ECO:0000256" key="2">
    <source>
        <dbReference type="ARBA" id="ARBA00022475"/>
    </source>
</evidence>
<comment type="subcellular location">
    <subcellularLocation>
        <location evidence="1">Cell membrane</location>
        <topology evidence="1">Multi-pass membrane protein</topology>
    </subcellularLocation>
</comment>
<organism evidence="10 11">
    <name type="scientific">Chryseolinea soli</name>
    <dbReference type="NCBI Taxonomy" id="2321403"/>
    <lineage>
        <taxon>Bacteria</taxon>
        <taxon>Pseudomonadati</taxon>
        <taxon>Bacteroidota</taxon>
        <taxon>Cytophagia</taxon>
        <taxon>Cytophagales</taxon>
        <taxon>Fulvivirgaceae</taxon>
        <taxon>Chryseolinea</taxon>
    </lineage>
</organism>
<keyword evidence="11" id="KW-1185">Reference proteome</keyword>
<reference evidence="11" key="1">
    <citation type="submission" date="2018-09" db="EMBL/GenBank/DDBJ databases">
        <title>Chryseolinea sp. KIS68-18 isolated from soil.</title>
        <authorList>
            <person name="Weon H.-Y."/>
            <person name="Kwon S.-W."/>
            <person name="Lee S.A."/>
        </authorList>
    </citation>
    <scope>NUCLEOTIDE SEQUENCE [LARGE SCALE GENOMIC DNA]</scope>
    <source>
        <strain evidence="11">KIS68-18</strain>
    </source>
</reference>
<proteinExistence type="inferred from homology"/>
<dbReference type="RefSeq" id="WP_119752612.1">
    <property type="nucleotide sequence ID" value="NZ_CP032382.1"/>
</dbReference>
<dbReference type="PANTHER" id="PTHR30572">
    <property type="entry name" value="MEMBRANE COMPONENT OF TRANSPORTER-RELATED"/>
    <property type="match status" value="1"/>
</dbReference>
<feature type="transmembrane region" description="Helical" evidence="7">
    <location>
        <begin position="342"/>
        <end position="375"/>
    </location>
</feature>
<evidence type="ECO:0000256" key="6">
    <source>
        <dbReference type="ARBA" id="ARBA00038076"/>
    </source>
</evidence>
<dbReference type="PANTHER" id="PTHR30572:SF4">
    <property type="entry name" value="ABC TRANSPORTER PERMEASE YTRF"/>
    <property type="match status" value="1"/>
</dbReference>
<dbReference type="Proteomes" id="UP000266183">
    <property type="component" value="Chromosome"/>
</dbReference>
<sequence length="421" mass="46150">MKTLAQIYESFRFAWRALKSNVLRTILSLLGVTVGIFAIIAVLTIVDSLEKNIKDSLNFLGTGVIYIEKWPFVADADGEYRWWDFWNRPNSSYAEFKFLQANLKHESGMAIFAIKGNVVLKYGSNSISQIRLLGGSEGYDAVQEVNIEKGRYFTLEEIESGRNVVILGNEVAAALFTNGKDPVGELVKIKDLKYTVIGVVRKEGQSFLGTPSKDYMAFVPYQSFRRLYQTGTGLPQEITSRIGLKGYESDVGLVELENEARGILRTRRGLKPSEKDNFAMNRPEAIASVIGQLFDIVGVAGWIIGGFSILVGGFGIANIMFVSVKERTSIIGLQKSLGAKNYFILFQFLFEAIFLSLIGGLAGLFLVFLITFIPMGTLVVTLTIKNIALGLGVSSAIGLISGIIPAALAARLDPVLAIRAN</sequence>
<feature type="transmembrane region" description="Helical" evidence="7">
    <location>
        <begin position="387"/>
        <end position="410"/>
    </location>
</feature>
<evidence type="ECO:0000256" key="4">
    <source>
        <dbReference type="ARBA" id="ARBA00022989"/>
    </source>
</evidence>
<dbReference type="AlphaFoldDB" id="A0A385SEH2"/>
<protein>
    <submittedName>
        <fullName evidence="10">FtsX-like permease family protein</fullName>
    </submittedName>
</protein>
<feature type="transmembrane region" description="Helical" evidence="7">
    <location>
        <begin position="299"/>
        <end position="321"/>
    </location>
</feature>
<dbReference type="OrthoDB" id="9770036at2"/>
<evidence type="ECO:0000256" key="3">
    <source>
        <dbReference type="ARBA" id="ARBA00022692"/>
    </source>
</evidence>
<dbReference type="EMBL" id="CP032382">
    <property type="protein sequence ID" value="AYB29292.1"/>
    <property type="molecule type" value="Genomic_DNA"/>
</dbReference>
<keyword evidence="3 7" id="KW-0812">Transmembrane</keyword>
<dbReference type="Pfam" id="PF02687">
    <property type="entry name" value="FtsX"/>
    <property type="match status" value="1"/>
</dbReference>
<evidence type="ECO:0000313" key="10">
    <source>
        <dbReference type="EMBL" id="AYB29292.1"/>
    </source>
</evidence>
<dbReference type="InterPro" id="IPR050250">
    <property type="entry name" value="Macrolide_Exporter_MacB"/>
</dbReference>
<dbReference type="Pfam" id="PF12704">
    <property type="entry name" value="MacB_PCD"/>
    <property type="match status" value="1"/>
</dbReference>
<dbReference type="GO" id="GO:0005886">
    <property type="term" value="C:plasma membrane"/>
    <property type="evidence" value="ECO:0007669"/>
    <property type="project" value="UniProtKB-SubCell"/>
</dbReference>
<dbReference type="InterPro" id="IPR025857">
    <property type="entry name" value="MacB_PCD"/>
</dbReference>
<feature type="domain" description="ABC3 transporter permease C-terminal" evidence="8">
    <location>
        <begin position="303"/>
        <end position="414"/>
    </location>
</feature>
<evidence type="ECO:0000259" key="8">
    <source>
        <dbReference type="Pfam" id="PF02687"/>
    </source>
</evidence>
<evidence type="ECO:0000256" key="7">
    <source>
        <dbReference type="SAM" id="Phobius"/>
    </source>
</evidence>
<dbReference type="GO" id="GO:0022857">
    <property type="term" value="F:transmembrane transporter activity"/>
    <property type="evidence" value="ECO:0007669"/>
    <property type="project" value="TreeGrafter"/>
</dbReference>
<keyword evidence="2" id="KW-1003">Cell membrane</keyword>
<comment type="similarity">
    <text evidence="6">Belongs to the ABC-4 integral membrane protein family.</text>
</comment>
<gene>
    <name evidence="10" type="ORF">D4L85_01255</name>
</gene>
<accession>A0A385SEH2</accession>
<evidence type="ECO:0000256" key="5">
    <source>
        <dbReference type="ARBA" id="ARBA00023136"/>
    </source>
</evidence>
<keyword evidence="4 7" id="KW-1133">Transmembrane helix</keyword>
<evidence type="ECO:0000259" key="9">
    <source>
        <dbReference type="Pfam" id="PF12704"/>
    </source>
</evidence>
<evidence type="ECO:0000256" key="1">
    <source>
        <dbReference type="ARBA" id="ARBA00004651"/>
    </source>
</evidence>
<dbReference type="KEGG" id="chk:D4L85_01255"/>
<keyword evidence="5 7" id="KW-0472">Membrane</keyword>
<evidence type="ECO:0000313" key="11">
    <source>
        <dbReference type="Proteomes" id="UP000266183"/>
    </source>
</evidence>
<feature type="transmembrane region" description="Helical" evidence="7">
    <location>
        <begin position="21"/>
        <end position="46"/>
    </location>
</feature>
<dbReference type="InterPro" id="IPR003838">
    <property type="entry name" value="ABC3_permease_C"/>
</dbReference>
<name>A0A385SEH2_9BACT</name>
<feature type="domain" description="MacB-like periplasmic core" evidence="9">
    <location>
        <begin position="25"/>
        <end position="228"/>
    </location>
</feature>